<dbReference type="OrthoDB" id="21225at2759"/>
<dbReference type="InParanoid" id="F0XBU5"/>
<feature type="domain" description="Response regulatory" evidence="6">
    <location>
        <begin position="438"/>
        <end position="586"/>
    </location>
</feature>
<proteinExistence type="inferred from homology"/>
<dbReference type="STRING" id="655863.F0XBU5"/>
<feature type="compositionally biased region" description="Polar residues" evidence="5">
    <location>
        <begin position="207"/>
        <end position="218"/>
    </location>
</feature>
<feature type="compositionally biased region" description="Basic residues" evidence="5">
    <location>
        <begin position="155"/>
        <end position="171"/>
    </location>
</feature>
<dbReference type="Gene3D" id="3.40.50.2300">
    <property type="match status" value="1"/>
</dbReference>
<dbReference type="Pfam" id="PF00072">
    <property type="entry name" value="Response_reg"/>
    <property type="match status" value="1"/>
</dbReference>
<feature type="region of interest" description="Disordered" evidence="5">
    <location>
        <begin position="152"/>
        <end position="178"/>
    </location>
</feature>
<feature type="region of interest" description="Disordered" evidence="5">
    <location>
        <begin position="610"/>
        <end position="641"/>
    </location>
</feature>
<organism evidence="8">
    <name type="scientific">Grosmannia clavigera (strain kw1407 / UAMH 11150)</name>
    <name type="common">Blue stain fungus</name>
    <name type="synonym">Graphiocladiella clavigera</name>
    <dbReference type="NCBI Taxonomy" id="655863"/>
    <lineage>
        <taxon>Eukaryota</taxon>
        <taxon>Fungi</taxon>
        <taxon>Dikarya</taxon>
        <taxon>Ascomycota</taxon>
        <taxon>Pezizomycotina</taxon>
        <taxon>Sordariomycetes</taxon>
        <taxon>Sordariomycetidae</taxon>
        <taxon>Ophiostomatales</taxon>
        <taxon>Ophiostomataceae</taxon>
        <taxon>Leptographium</taxon>
    </lineage>
</organism>
<dbReference type="GO" id="GO:0000156">
    <property type="term" value="F:phosphorelay response regulator activity"/>
    <property type="evidence" value="ECO:0007669"/>
    <property type="project" value="UniProtKB-ARBA"/>
</dbReference>
<dbReference type="EMBL" id="GL629756">
    <property type="protein sequence ID" value="EFX04838.1"/>
    <property type="molecule type" value="Genomic_DNA"/>
</dbReference>
<feature type="region of interest" description="Disordered" evidence="5">
    <location>
        <begin position="672"/>
        <end position="722"/>
    </location>
</feature>
<evidence type="ECO:0000256" key="4">
    <source>
        <dbReference type="PROSITE-ProRule" id="PRU00169"/>
    </source>
</evidence>
<sequence>MAAAAPTQKVWVRRPGASATLVTFSERDVVDDVRETLLHKYGNSLGRVYDAPDITLRLIPRADNQTERTLGPDEPMAEVLENTYAGGQTIEEALIIDVPLRRITPSSSPQAGRPDGLYAVPVGYTTSRDSYSSGYETRTDYFGPGAVAASNHSHGYSHGHSHGHGHNHGHGYSHGPSSHILQTTFQRHAHAHPLNLHLQAPPPSASGGVTNGRSSQMPQAVGGGANGGSNGGGGSPHHHPHSISVLATGQVPPIPNLPSPNGSRWQQKDRSDRPKLHRQISANGHVDGSGSLHEYVGQGSSAAGGAVPGSTLGVNVGQLVGQLGSGPPNISLAAPISGSSVLLGTGDGGPGAISGSPGTGMAGDVKGNGDGGSSNNNVINGNAGISVSMASPSPHNGTSSPRPASPLRTKRLKKPTRQMDDDSHTELRLGPLTVPPINVLIVEDNIINLKLLEAFIKRLKVRWQTAMNGRDAVLKWRTGGFHLVLMDIQLPLMSGLEATREIRRLERVNSIGVFASTPSDNIGNGRDPRSDKLENMSLFKSPVIIVALTASSLQSDRNDALAAGCNDFLTKPVNFVWLEKKIMEWGCMQALIDFDGWRSWKELKLPSLPSHEAADANGTSSDSGTKKSKKHIGHAKRLSMSSVIHETAGGDSLNTIKTLSLADGTASGLTARSPLSASADPSERSLDSAVSPQTSPETTQNSDSPAVTPTIAPQSTDVASAA</sequence>
<dbReference type="SUPFAM" id="SSF52172">
    <property type="entry name" value="CheY-like"/>
    <property type="match status" value="1"/>
</dbReference>
<feature type="modified residue" description="4-aspartylphosphate" evidence="4">
    <location>
        <position position="487"/>
    </location>
</feature>
<comment type="similarity">
    <text evidence="3">Belongs to the SSK1 family.</text>
</comment>
<feature type="compositionally biased region" description="Low complexity" evidence="5">
    <location>
        <begin position="373"/>
        <end position="385"/>
    </location>
</feature>
<dbReference type="InterPro" id="IPR001789">
    <property type="entry name" value="Sig_transdc_resp-reg_receiver"/>
</dbReference>
<evidence type="ECO:0000256" key="5">
    <source>
        <dbReference type="SAM" id="MobiDB-lite"/>
    </source>
</evidence>
<dbReference type="HOGENOM" id="CLU_008307_4_1_1"/>
<evidence type="ECO:0000259" key="6">
    <source>
        <dbReference type="PROSITE" id="PS50110"/>
    </source>
</evidence>
<dbReference type="PANTHER" id="PTHR45339:SF1">
    <property type="entry name" value="HYBRID SIGNAL TRANSDUCTION HISTIDINE KINASE J"/>
    <property type="match status" value="1"/>
</dbReference>
<dbReference type="eggNOG" id="KOG0519">
    <property type="taxonomic scope" value="Eukaryota"/>
</dbReference>
<feature type="compositionally biased region" description="Gly residues" evidence="5">
    <location>
        <begin position="221"/>
        <end position="235"/>
    </location>
</feature>
<evidence type="ECO:0000313" key="8">
    <source>
        <dbReference type="Proteomes" id="UP000007796"/>
    </source>
</evidence>
<dbReference type="Proteomes" id="UP000007796">
    <property type="component" value="Unassembled WGS sequence"/>
</dbReference>
<keyword evidence="2" id="KW-0902">Two-component regulatory system</keyword>
<feature type="compositionally biased region" description="Gly residues" evidence="5">
    <location>
        <begin position="347"/>
        <end position="372"/>
    </location>
</feature>
<dbReference type="SMART" id="SM00448">
    <property type="entry name" value="REC"/>
    <property type="match status" value="1"/>
</dbReference>
<feature type="compositionally biased region" description="Polar residues" evidence="5">
    <location>
        <begin position="688"/>
        <end position="722"/>
    </location>
</feature>
<keyword evidence="1 4" id="KW-0597">Phosphoprotein</keyword>
<evidence type="ECO:0000256" key="2">
    <source>
        <dbReference type="ARBA" id="ARBA00023012"/>
    </source>
</evidence>
<gene>
    <name evidence="7" type="ORF">CMQ_5100</name>
</gene>
<evidence type="ECO:0000313" key="7">
    <source>
        <dbReference type="EMBL" id="EFX04838.1"/>
    </source>
</evidence>
<name>F0XBU5_GROCL</name>
<dbReference type="GeneID" id="25978386"/>
<dbReference type="InterPro" id="IPR011006">
    <property type="entry name" value="CheY-like_superfamily"/>
</dbReference>
<evidence type="ECO:0000256" key="1">
    <source>
        <dbReference type="ARBA" id="ARBA00022553"/>
    </source>
</evidence>
<reference evidence="7 8" key="1">
    <citation type="journal article" date="2011" name="Proc. Natl. Acad. Sci. U.S.A.">
        <title>Genome and transcriptome analyses of the mountain pine beetle-fungal symbiont Grosmannia clavigera, a lodgepole pine pathogen.</title>
        <authorList>
            <person name="DiGuistini S."/>
            <person name="Wang Y."/>
            <person name="Liao N.Y."/>
            <person name="Taylor G."/>
            <person name="Tanguay P."/>
            <person name="Feau N."/>
            <person name="Henrissat B."/>
            <person name="Chan S.K."/>
            <person name="Hesse-Orce U."/>
            <person name="Alamouti S.M."/>
            <person name="Tsui C.K.M."/>
            <person name="Docking R.T."/>
            <person name="Levasseur A."/>
            <person name="Haridas S."/>
            <person name="Robertson G."/>
            <person name="Birol I."/>
            <person name="Holt R.A."/>
            <person name="Marra M.A."/>
            <person name="Hamelin R.C."/>
            <person name="Hirst M."/>
            <person name="Jones S.J.M."/>
            <person name="Bohlmann J."/>
            <person name="Breuil C."/>
        </authorList>
    </citation>
    <scope>NUCLEOTIDE SEQUENCE [LARGE SCALE GENOMIC DNA]</scope>
    <source>
        <strain evidence="8">kw1407 / UAMH 11150</strain>
    </source>
</reference>
<dbReference type="CDD" id="cd17546">
    <property type="entry name" value="REC_hyHK_CKI1_RcsC-like"/>
    <property type="match status" value="1"/>
</dbReference>
<feature type="region of interest" description="Disordered" evidence="5">
    <location>
        <begin position="196"/>
        <end position="303"/>
    </location>
</feature>
<dbReference type="PROSITE" id="PS50110">
    <property type="entry name" value="RESPONSE_REGULATORY"/>
    <property type="match status" value="1"/>
</dbReference>
<feature type="compositionally biased region" description="Polar residues" evidence="5">
    <location>
        <begin position="388"/>
        <end position="402"/>
    </location>
</feature>
<feature type="compositionally biased region" description="Basic residues" evidence="5">
    <location>
        <begin position="626"/>
        <end position="637"/>
    </location>
</feature>
<evidence type="ECO:0000256" key="3">
    <source>
        <dbReference type="ARBA" id="ARBA00093463"/>
    </source>
</evidence>
<feature type="compositionally biased region" description="Basic and acidic residues" evidence="5">
    <location>
        <begin position="417"/>
        <end position="427"/>
    </location>
</feature>
<protein>
    <submittedName>
        <fullName evidence="7">Two-component response regulator ssk1p</fullName>
    </submittedName>
</protein>
<dbReference type="FunFam" id="3.40.50.2300:FF:000146">
    <property type="entry name" value="Putative two-component response regulator SSK1p"/>
    <property type="match status" value="1"/>
</dbReference>
<dbReference type="RefSeq" id="XP_014174320.1">
    <property type="nucleotide sequence ID" value="XM_014318845.1"/>
</dbReference>
<dbReference type="AlphaFoldDB" id="F0XBU5"/>
<feature type="region of interest" description="Disordered" evidence="5">
    <location>
        <begin position="347"/>
        <end position="429"/>
    </location>
</feature>
<accession>F0XBU5</accession>
<dbReference type="PANTHER" id="PTHR45339">
    <property type="entry name" value="HYBRID SIGNAL TRANSDUCTION HISTIDINE KINASE J"/>
    <property type="match status" value="1"/>
</dbReference>
<keyword evidence="8" id="KW-1185">Reference proteome</keyword>